<dbReference type="PANTHER" id="PTHR30572:SF4">
    <property type="entry name" value="ABC TRANSPORTER PERMEASE YTRF"/>
    <property type="match status" value="1"/>
</dbReference>
<feature type="transmembrane region" description="Helical" evidence="7">
    <location>
        <begin position="361"/>
        <end position="388"/>
    </location>
</feature>
<accession>A0A4R6FKZ9</accession>
<feature type="domain" description="ABC3 transporter permease C-terminal" evidence="8">
    <location>
        <begin position="684"/>
        <end position="796"/>
    </location>
</feature>
<comment type="subcellular location">
    <subcellularLocation>
        <location evidence="1">Cell membrane</location>
        <topology evidence="1">Multi-pass membrane protein</topology>
    </subcellularLocation>
</comment>
<dbReference type="GO" id="GO:0005886">
    <property type="term" value="C:plasma membrane"/>
    <property type="evidence" value="ECO:0007669"/>
    <property type="project" value="UniProtKB-SubCell"/>
</dbReference>
<feature type="domain" description="MacB-like periplasmic core" evidence="9">
    <location>
        <begin position="424"/>
        <end position="641"/>
    </location>
</feature>
<dbReference type="EMBL" id="SNWD01000006">
    <property type="protein sequence ID" value="TDN82199.1"/>
    <property type="molecule type" value="Genomic_DNA"/>
</dbReference>
<feature type="transmembrane region" description="Helical" evidence="7">
    <location>
        <begin position="20"/>
        <end position="41"/>
    </location>
</feature>
<dbReference type="OrthoDB" id="9770036at2"/>
<organism evidence="10 11">
    <name type="scientific">Stakelama pacifica</name>
    <dbReference type="NCBI Taxonomy" id="517720"/>
    <lineage>
        <taxon>Bacteria</taxon>
        <taxon>Pseudomonadati</taxon>
        <taxon>Pseudomonadota</taxon>
        <taxon>Alphaproteobacteria</taxon>
        <taxon>Sphingomonadales</taxon>
        <taxon>Sphingomonadaceae</taxon>
        <taxon>Stakelama</taxon>
    </lineage>
</organism>
<sequence length="803" mass="86767">MIGTSLLTLYRSLTRHKLFAALNIGGLALGIAVFLVLFLFVQFERGYDRQLPGWDKIWLVNTSYAIPGFPAVNLTSDSGLLKNLKTDFADIDGVRLEEHQDTAVRNGRSLTTENVSAVDPGWFRLFPATAIEGDPIAVMNQPDMAVLTRSAAQRFFGSAPAIGQSLIMTIGGRERPFQIAALLDDLPKNMTYGSDIFIGLPPLEGGNGSDGSVRLFLRFPDASAATAFADKLPAFIDRHEESSLGQKPSDFKKLTLTPLAEVHLIQPKDRTVVLTLGLVGALTLLIAIINYVNLATARAGLRAREVALRKVLGATRRALILQLLVEAIAMAALSAILALALTELALPFVNTVGGTSLSIHYAGTGSILFPLALLIVGVGIVAGFYPAFILSRFNPARVLASVRTPGGGKAGVWLRKALVLGQFAIAIAFTIGTFVLIAQTRHVRHSDLGFDRSGLIIVPSFLADALDDAQRADLLRAFRNLPNVESAGMSRFLPTGGSFNASRYVDSATGTDISVTEVDVGRDFFTTYHSHLLAGRFFDDAHVSDDATGMDREALNKNPRNIILNRTALSQLGIRSPQAAIGQIAKFSSDTQPRIIGVVEDMRFTSPRDPVGAVVYHYVPRAAEGMVPTVRAKAGDTAATLAAMEAQWRSIAPAVPFRAKSVDDALYQRFYQQDAQRGRLFTIGAVLAVVIGCIGLYGLAAFDTSRRVREIGIRKALGASTRDILRLLIGQFLRPVLLANLIAWPLAYVAMRQWLSGFDDRVALSPAYFLIASLIALAIAVATVFAQSWRVARAEPAKALRYE</sequence>
<keyword evidence="4 7" id="KW-1133">Transmembrane helix</keyword>
<dbReference type="InterPro" id="IPR025857">
    <property type="entry name" value="MacB_PCD"/>
</dbReference>
<evidence type="ECO:0000256" key="7">
    <source>
        <dbReference type="SAM" id="Phobius"/>
    </source>
</evidence>
<evidence type="ECO:0000256" key="3">
    <source>
        <dbReference type="ARBA" id="ARBA00022692"/>
    </source>
</evidence>
<name>A0A4R6FKZ9_9SPHN</name>
<dbReference type="Proteomes" id="UP000295493">
    <property type="component" value="Unassembled WGS sequence"/>
</dbReference>
<evidence type="ECO:0000256" key="1">
    <source>
        <dbReference type="ARBA" id="ARBA00004651"/>
    </source>
</evidence>
<feature type="transmembrane region" description="Helical" evidence="7">
    <location>
        <begin position="318"/>
        <end position="341"/>
    </location>
</feature>
<evidence type="ECO:0000313" key="11">
    <source>
        <dbReference type="Proteomes" id="UP000295493"/>
    </source>
</evidence>
<evidence type="ECO:0000256" key="2">
    <source>
        <dbReference type="ARBA" id="ARBA00022475"/>
    </source>
</evidence>
<feature type="transmembrane region" description="Helical" evidence="7">
    <location>
        <begin position="680"/>
        <end position="703"/>
    </location>
</feature>
<dbReference type="Pfam" id="PF02687">
    <property type="entry name" value="FtsX"/>
    <property type="match status" value="2"/>
</dbReference>
<feature type="transmembrane region" description="Helical" evidence="7">
    <location>
        <begin position="417"/>
        <end position="438"/>
    </location>
</feature>
<gene>
    <name evidence="10" type="ORF">EV664_1065</name>
</gene>
<keyword evidence="11" id="KW-1185">Reference proteome</keyword>
<dbReference type="PANTHER" id="PTHR30572">
    <property type="entry name" value="MEMBRANE COMPONENT OF TRANSPORTER-RELATED"/>
    <property type="match status" value="1"/>
</dbReference>
<keyword evidence="3 7" id="KW-0812">Transmembrane</keyword>
<feature type="transmembrane region" description="Helical" evidence="7">
    <location>
        <begin position="767"/>
        <end position="786"/>
    </location>
</feature>
<protein>
    <submittedName>
        <fullName evidence="10">Putative ABC transport system permease protein</fullName>
    </submittedName>
</protein>
<dbReference type="RefSeq" id="WP_133495590.1">
    <property type="nucleotide sequence ID" value="NZ_BMLU01000006.1"/>
</dbReference>
<feature type="domain" description="MacB-like periplasmic core" evidence="9">
    <location>
        <begin position="21"/>
        <end position="232"/>
    </location>
</feature>
<evidence type="ECO:0000256" key="6">
    <source>
        <dbReference type="ARBA" id="ARBA00038076"/>
    </source>
</evidence>
<evidence type="ECO:0000259" key="8">
    <source>
        <dbReference type="Pfam" id="PF02687"/>
    </source>
</evidence>
<evidence type="ECO:0000256" key="5">
    <source>
        <dbReference type="ARBA" id="ARBA00023136"/>
    </source>
</evidence>
<dbReference type="GO" id="GO:0022857">
    <property type="term" value="F:transmembrane transporter activity"/>
    <property type="evidence" value="ECO:0007669"/>
    <property type="project" value="TreeGrafter"/>
</dbReference>
<dbReference type="InterPro" id="IPR050250">
    <property type="entry name" value="Macrolide_Exporter_MacB"/>
</dbReference>
<feature type="transmembrane region" description="Helical" evidence="7">
    <location>
        <begin position="272"/>
        <end position="297"/>
    </location>
</feature>
<comment type="caution">
    <text evidence="10">The sequence shown here is derived from an EMBL/GenBank/DDBJ whole genome shotgun (WGS) entry which is preliminary data.</text>
</comment>
<keyword evidence="2" id="KW-1003">Cell membrane</keyword>
<keyword evidence="5 7" id="KW-0472">Membrane</keyword>
<evidence type="ECO:0000313" key="10">
    <source>
        <dbReference type="EMBL" id="TDN82199.1"/>
    </source>
</evidence>
<feature type="domain" description="ABC3 transporter permease C-terminal" evidence="8">
    <location>
        <begin position="278"/>
        <end position="395"/>
    </location>
</feature>
<dbReference type="AlphaFoldDB" id="A0A4R6FKZ9"/>
<dbReference type="InterPro" id="IPR003838">
    <property type="entry name" value="ABC3_permease_C"/>
</dbReference>
<reference evidence="10 11" key="1">
    <citation type="submission" date="2019-03" db="EMBL/GenBank/DDBJ databases">
        <title>Genomic Encyclopedia of Type Strains, Phase IV (KMG-IV): sequencing the most valuable type-strain genomes for metagenomic binning, comparative biology and taxonomic classification.</title>
        <authorList>
            <person name="Goeker M."/>
        </authorList>
    </citation>
    <scope>NUCLEOTIDE SEQUENCE [LARGE SCALE GENOMIC DNA]</scope>
    <source>
        <strain evidence="10 11">DSM 25059</strain>
    </source>
</reference>
<feature type="transmembrane region" description="Helical" evidence="7">
    <location>
        <begin position="724"/>
        <end position="747"/>
    </location>
</feature>
<comment type="similarity">
    <text evidence="6">Belongs to the ABC-4 integral membrane protein family.</text>
</comment>
<evidence type="ECO:0000259" key="9">
    <source>
        <dbReference type="Pfam" id="PF12704"/>
    </source>
</evidence>
<dbReference type="Pfam" id="PF12704">
    <property type="entry name" value="MacB_PCD"/>
    <property type="match status" value="2"/>
</dbReference>
<evidence type="ECO:0000256" key="4">
    <source>
        <dbReference type="ARBA" id="ARBA00022989"/>
    </source>
</evidence>
<proteinExistence type="inferred from homology"/>